<feature type="compositionally biased region" description="Basic and acidic residues" evidence="4">
    <location>
        <begin position="41"/>
        <end position="64"/>
    </location>
</feature>
<keyword evidence="8" id="KW-1185">Reference proteome</keyword>
<accession>A0AAJ5YXH9</accession>
<dbReference type="InterPro" id="IPR007019">
    <property type="entry name" value="SURF6"/>
</dbReference>
<evidence type="ECO:0000256" key="2">
    <source>
        <dbReference type="ARBA" id="ARBA00005904"/>
    </source>
</evidence>
<evidence type="ECO:0000256" key="3">
    <source>
        <dbReference type="ARBA" id="ARBA00023242"/>
    </source>
</evidence>
<evidence type="ECO:0008006" key="9">
    <source>
        <dbReference type="Google" id="ProtNLM"/>
    </source>
</evidence>
<protein>
    <recommendedName>
        <fullName evidence="9">Ribosomal RNA-processing protein 14</fullName>
    </recommendedName>
</protein>
<dbReference type="PANTHER" id="PTHR14369:SF0">
    <property type="entry name" value="SURFEIT LOCUS PROTEIN 6"/>
    <property type="match status" value="1"/>
</dbReference>
<keyword evidence="3" id="KW-0539">Nucleus</keyword>
<dbReference type="Pfam" id="PF04935">
    <property type="entry name" value="SURF6"/>
    <property type="match status" value="1"/>
</dbReference>
<dbReference type="AlphaFoldDB" id="A0AAJ5YXH9"/>
<dbReference type="PANTHER" id="PTHR14369">
    <property type="entry name" value="SURFEIT LOCUS PROTEIN 6"/>
    <property type="match status" value="1"/>
</dbReference>
<evidence type="ECO:0000256" key="1">
    <source>
        <dbReference type="ARBA" id="ARBA00004123"/>
    </source>
</evidence>
<feature type="region of interest" description="Disordered" evidence="4">
    <location>
        <begin position="39"/>
        <end position="238"/>
    </location>
</feature>
<feature type="compositionally biased region" description="Basic residues" evidence="4">
    <location>
        <begin position="327"/>
        <end position="336"/>
    </location>
</feature>
<feature type="region of interest" description="Disordered" evidence="4">
    <location>
        <begin position="313"/>
        <end position="415"/>
    </location>
</feature>
<dbReference type="Pfam" id="PF15459">
    <property type="entry name" value="RRP14"/>
    <property type="match status" value="1"/>
</dbReference>
<feature type="compositionally biased region" description="Basic and acidic residues" evidence="4">
    <location>
        <begin position="81"/>
        <end position="92"/>
    </location>
</feature>
<organism evidence="7 8">
    <name type="scientific">Malassezia arunalokei</name>
    <dbReference type="NCBI Taxonomy" id="1514897"/>
    <lineage>
        <taxon>Eukaryota</taxon>
        <taxon>Fungi</taxon>
        <taxon>Dikarya</taxon>
        <taxon>Basidiomycota</taxon>
        <taxon>Ustilaginomycotina</taxon>
        <taxon>Malasseziomycetes</taxon>
        <taxon>Malasseziales</taxon>
        <taxon>Malasseziaceae</taxon>
        <taxon>Malassezia</taxon>
    </lineage>
</organism>
<evidence type="ECO:0000256" key="4">
    <source>
        <dbReference type="SAM" id="MobiDB-lite"/>
    </source>
</evidence>
<reference evidence="7 8" key="1">
    <citation type="submission" date="2023-03" db="EMBL/GenBank/DDBJ databases">
        <title>Mating type loci evolution in Malassezia.</title>
        <authorList>
            <person name="Coelho M.A."/>
        </authorList>
    </citation>
    <scope>NUCLEOTIDE SEQUENCE [LARGE SCALE GENOMIC DNA]</scope>
    <source>
        <strain evidence="7 8">CBS 13387</strain>
    </source>
</reference>
<dbReference type="InterPro" id="IPR029188">
    <property type="entry name" value="Rrp14_N"/>
</dbReference>
<dbReference type="GO" id="GO:0005730">
    <property type="term" value="C:nucleolus"/>
    <property type="evidence" value="ECO:0007669"/>
    <property type="project" value="TreeGrafter"/>
</dbReference>
<dbReference type="EMBL" id="CP119917">
    <property type="protein sequence ID" value="WFD14985.1"/>
    <property type="molecule type" value="Genomic_DNA"/>
</dbReference>
<name>A0AAJ5YXH9_9BASI</name>
<dbReference type="GO" id="GO:0042274">
    <property type="term" value="P:ribosomal small subunit biogenesis"/>
    <property type="evidence" value="ECO:0007669"/>
    <property type="project" value="TreeGrafter"/>
</dbReference>
<comment type="similarity">
    <text evidence="2">Belongs to the SURF6 family.</text>
</comment>
<gene>
    <name evidence="7" type="ORF">MARU1_000996</name>
</gene>
<comment type="subcellular location">
    <subcellularLocation>
        <location evidence="1">Nucleus</location>
    </subcellularLocation>
</comment>
<dbReference type="Proteomes" id="UP001217582">
    <property type="component" value="Chromosome 2"/>
</dbReference>
<feature type="compositionally biased region" description="Polar residues" evidence="4">
    <location>
        <begin position="147"/>
        <end position="170"/>
    </location>
</feature>
<feature type="compositionally biased region" description="Polar residues" evidence="4">
    <location>
        <begin position="126"/>
        <end position="135"/>
    </location>
</feature>
<dbReference type="InterPro" id="IPR029190">
    <property type="entry name" value="Rrp14/SURF6_C"/>
</dbReference>
<dbReference type="GO" id="GO:0042273">
    <property type="term" value="P:ribosomal large subunit biogenesis"/>
    <property type="evidence" value="ECO:0007669"/>
    <property type="project" value="TreeGrafter"/>
</dbReference>
<feature type="compositionally biased region" description="Basic and acidic residues" evidence="4">
    <location>
        <begin position="337"/>
        <end position="354"/>
    </location>
</feature>
<proteinExistence type="inferred from homology"/>
<sequence>MTAMDVAPSYKASLLSHDDAFHTLLNLIPAKFYVPTEDTEVESKFQKNKRTKSEKQREAEERKLQTKKAKRDKLDPANVKTVEELRADHRDDIDIDFDGDDEEVEEMEDADQSVPEEPPREAPEPHTQQQNTRSASIAELRERLHSKIQSLHNKRQQNSTGESEAPSTKQELLEARRRQRGEMRDNRRRERKEARRQAKNDSKAMEAKPSSASGSSRSAGLLVHDPSSSAANHPAPMEGKLSFSHVTFETTQAPDTARKNKYALPSDPKAALATLEARKRKEEARIQALVERGEDATQLHEAARENERWGKALAASEGVRIRDNVHHLKQNLKRREKSKERSAKNWNERRKAEQEAQAAKQKRRMENLAARRTGKKPGDKLKKGAGAKARPGFEGSSRSLTGGKASHGSSRASKR</sequence>
<evidence type="ECO:0000259" key="6">
    <source>
        <dbReference type="Pfam" id="PF15459"/>
    </source>
</evidence>
<dbReference type="GO" id="GO:0003723">
    <property type="term" value="F:RNA binding"/>
    <property type="evidence" value="ECO:0007669"/>
    <property type="project" value="TreeGrafter"/>
</dbReference>
<feature type="domain" description="Ribosomal RNA-processing protein 14/surfeit locus protein 6 C-terminal" evidence="5">
    <location>
        <begin position="170"/>
        <end position="377"/>
    </location>
</feature>
<evidence type="ECO:0000259" key="5">
    <source>
        <dbReference type="Pfam" id="PF04935"/>
    </source>
</evidence>
<feature type="compositionally biased region" description="Basic and acidic residues" evidence="4">
    <location>
        <begin position="171"/>
        <end position="206"/>
    </location>
</feature>
<evidence type="ECO:0000313" key="8">
    <source>
        <dbReference type="Proteomes" id="UP001217582"/>
    </source>
</evidence>
<evidence type="ECO:0000313" key="7">
    <source>
        <dbReference type="EMBL" id="WFD14985.1"/>
    </source>
</evidence>
<feature type="compositionally biased region" description="Acidic residues" evidence="4">
    <location>
        <begin position="93"/>
        <end position="111"/>
    </location>
</feature>
<dbReference type="GO" id="GO:0003677">
    <property type="term" value="F:DNA binding"/>
    <property type="evidence" value="ECO:0007669"/>
    <property type="project" value="TreeGrafter"/>
</dbReference>
<feature type="domain" description="Ribosomal RNA-processing protein 14 N-terminal" evidence="6">
    <location>
        <begin position="13"/>
        <end position="77"/>
    </location>
</feature>
<feature type="compositionally biased region" description="Low complexity" evidence="4">
    <location>
        <begin position="210"/>
        <end position="220"/>
    </location>
</feature>